<name>A0ABR7MZA7_9FIRM</name>
<keyword evidence="3" id="KW-0812">Transmembrane</keyword>
<evidence type="ECO:0000256" key="2">
    <source>
        <dbReference type="SAM" id="MobiDB-lite"/>
    </source>
</evidence>
<evidence type="ECO:0000256" key="3">
    <source>
        <dbReference type="SAM" id="Phobius"/>
    </source>
</evidence>
<feature type="transmembrane region" description="Helical" evidence="3">
    <location>
        <begin position="42"/>
        <end position="61"/>
    </location>
</feature>
<dbReference type="InterPro" id="IPR046357">
    <property type="entry name" value="PPIase_dom_sf"/>
</dbReference>
<gene>
    <name evidence="4" type="ORF">H8704_03615</name>
</gene>
<sequence>MNSSKKIMNKQNGESVKESSQVSAAKGNKRLSDGGFSDTKKIVIGAICVIIVLVLCIGVGIQQFQPKVVLKVNNTKLTMDDMMYPIYERESAYLPYDEMYQMYTGKSIWENNYMGSDRNITSTVTNAIGLKQEVIDTETEYEILYQEAKKAGKKLGADDKKEVQDEVAKALKGLSFTQKLRLNISKSKLTKRFELRKLADNYKKEQTKELDKTVDEKAAIKDISKKDYREYKVQCYAFSNTSTDSDGNTKKLSDSEKSKLEKELQELYKKAADAKDFSKLLKDDSKSDIKFSDTSFTEKDGWSMVTDKKLLKQIKSMKKDEISDIIKDEKSGYVLFVKMVDNNSNDSYKKACDSAITSAKNDAYDTWYQGILENYKVSTNSDVWDDVTIGSVTTDIVTAADLEKMNGDSSDATSGK</sequence>
<feature type="region of interest" description="Disordered" evidence="2">
    <location>
        <begin position="1"/>
        <end position="32"/>
    </location>
</feature>
<feature type="compositionally biased region" description="Polar residues" evidence="2">
    <location>
        <begin position="1"/>
        <end position="23"/>
    </location>
</feature>
<protein>
    <recommendedName>
        <fullName evidence="6">Peptidyl-prolyl cis-trans isomerase</fullName>
    </recommendedName>
</protein>
<evidence type="ECO:0000313" key="5">
    <source>
        <dbReference type="Proteomes" id="UP000606193"/>
    </source>
</evidence>
<dbReference type="EMBL" id="JACRSX010000003">
    <property type="protein sequence ID" value="MBC8561724.1"/>
    <property type="molecule type" value="Genomic_DNA"/>
</dbReference>
<keyword evidence="3" id="KW-1133">Transmembrane helix</keyword>
<dbReference type="Proteomes" id="UP000606193">
    <property type="component" value="Unassembled WGS sequence"/>
</dbReference>
<keyword evidence="3" id="KW-0472">Membrane</keyword>
<proteinExistence type="predicted"/>
<keyword evidence="5" id="KW-1185">Reference proteome</keyword>
<accession>A0ABR7MZA7</accession>
<feature type="coiled-coil region" evidence="1">
    <location>
        <begin position="250"/>
        <end position="277"/>
    </location>
</feature>
<evidence type="ECO:0000313" key="4">
    <source>
        <dbReference type="EMBL" id="MBC8561724.1"/>
    </source>
</evidence>
<dbReference type="RefSeq" id="WP_249297384.1">
    <property type="nucleotide sequence ID" value="NZ_JACRSX010000003.1"/>
</dbReference>
<dbReference type="Gene3D" id="3.10.50.40">
    <property type="match status" value="1"/>
</dbReference>
<comment type="caution">
    <text evidence="4">The sequence shown here is derived from an EMBL/GenBank/DDBJ whole genome shotgun (WGS) entry which is preliminary data.</text>
</comment>
<evidence type="ECO:0000256" key="1">
    <source>
        <dbReference type="SAM" id="Coils"/>
    </source>
</evidence>
<reference evidence="4 5" key="1">
    <citation type="submission" date="2020-08" db="EMBL/GenBank/DDBJ databases">
        <title>Genome public.</title>
        <authorList>
            <person name="Liu C."/>
            <person name="Sun Q."/>
        </authorList>
    </citation>
    <scope>NUCLEOTIDE SEQUENCE [LARGE SCALE GENOMIC DNA]</scope>
    <source>
        <strain evidence="4 5">NSJ-37</strain>
    </source>
</reference>
<keyword evidence="1" id="KW-0175">Coiled coil</keyword>
<evidence type="ECO:0008006" key="6">
    <source>
        <dbReference type="Google" id="ProtNLM"/>
    </source>
</evidence>
<organism evidence="4 5">
    <name type="scientific">Jutongia huaianensis</name>
    <dbReference type="NCBI Taxonomy" id="2763668"/>
    <lineage>
        <taxon>Bacteria</taxon>
        <taxon>Bacillati</taxon>
        <taxon>Bacillota</taxon>
        <taxon>Clostridia</taxon>
        <taxon>Lachnospirales</taxon>
        <taxon>Lachnospiraceae</taxon>
        <taxon>Jutongia</taxon>
    </lineage>
</organism>